<sequence>MNNMTLFAAGSLRLAFTPLLAAFEQESGHQVEATFGPAGMLRERIERWERPQVFASANLEHPQRLVALDFAQAVQPFTRNRLCATVRNIPELTQPDLLTLLCDPQWRVGTSTPLADPSGDYAQQLFDHLERLLPGQGSALRSRAVALVGGPDSAPIPAGRLAAEYLIAESQADIFLGYASYAAALAACPQVKVRMLPAALDFKVTYGLCLLDEGCMVAEELVAFILGVRGQRILQRMGMLALD</sequence>
<dbReference type="GeneID" id="30321737"/>
<dbReference type="Pfam" id="PF13531">
    <property type="entry name" value="SBP_bac_11"/>
    <property type="match status" value="1"/>
</dbReference>
<dbReference type="GO" id="GO:0015689">
    <property type="term" value="P:molybdate ion transport"/>
    <property type="evidence" value="ECO:0007669"/>
    <property type="project" value="TreeGrafter"/>
</dbReference>
<accession>A0A0F7HEB1</accession>
<organism evidence="1">
    <name type="scientific">Serratia fonticola</name>
    <dbReference type="NCBI Taxonomy" id="47917"/>
    <lineage>
        <taxon>Bacteria</taxon>
        <taxon>Pseudomonadati</taxon>
        <taxon>Pseudomonadota</taxon>
        <taxon>Gammaproteobacteria</taxon>
        <taxon>Enterobacterales</taxon>
        <taxon>Yersiniaceae</taxon>
        <taxon>Serratia</taxon>
    </lineage>
</organism>
<dbReference type="RefSeq" id="WP_024485359.1">
    <property type="nucleotide sequence ID" value="NZ_CAMKUH010000010.1"/>
</dbReference>
<dbReference type="PANTHER" id="PTHR30632">
    <property type="entry name" value="MOLYBDATE-BINDING PERIPLASMIC PROTEIN"/>
    <property type="match status" value="1"/>
</dbReference>
<dbReference type="KEGG" id="sfw:WN53_16305"/>
<gene>
    <name evidence="1" type="ORF">NCTC12965_06416</name>
</gene>
<dbReference type="AlphaFoldDB" id="A0A0F7HEB1"/>
<dbReference type="Gene3D" id="3.40.190.10">
    <property type="entry name" value="Periplasmic binding protein-like II"/>
    <property type="match status" value="2"/>
</dbReference>
<evidence type="ECO:0000313" key="1">
    <source>
        <dbReference type="EMBL" id="VTR52673.1"/>
    </source>
</evidence>
<dbReference type="EMBL" id="CABEEZ010000126">
    <property type="protein sequence ID" value="VTR52673.1"/>
    <property type="molecule type" value="Genomic_DNA"/>
</dbReference>
<proteinExistence type="predicted"/>
<name>A0A0F7HEB1_SERFO</name>
<dbReference type="InterPro" id="IPR050682">
    <property type="entry name" value="ModA/WtpA"/>
</dbReference>
<protein>
    <submittedName>
        <fullName evidence="1">Molybdate ABC transporter periplasmic molybdate-binding protein</fullName>
    </submittedName>
</protein>
<dbReference type="SUPFAM" id="SSF53850">
    <property type="entry name" value="Periplasmic binding protein-like II"/>
    <property type="match status" value="1"/>
</dbReference>
<dbReference type="GO" id="GO:0030973">
    <property type="term" value="F:molybdate ion binding"/>
    <property type="evidence" value="ECO:0007669"/>
    <property type="project" value="TreeGrafter"/>
</dbReference>
<dbReference type="PANTHER" id="PTHR30632:SF0">
    <property type="entry name" value="SULFATE-BINDING PROTEIN"/>
    <property type="match status" value="1"/>
</dbReference>
<reference evidence="1" key="1">
    <citation type="submission" date="2019-05" db="EMBL/GenBank/DDBJ databases">
        <authorList>
            <consortium name="Pathogen Informatics"/>
        </authorList>
    </citation>
    <scope>NUCLEOTIDE SEQUENCE [LARGE SCALE GENOMIC DNA]</scope>
    <source>
        <strain evidence="1">NCTC12965</strain>
    </source>
</reference>